<evidence type="ECO:0000256" key="2">
    <source>
        <dbReference type="SAM" id="SignalP"/>
    </source>
</evidence>
<feature type="compositionally biased region" description="Low complexity" evidence="1">
    <location>
        <begin position="708"/>
        <end position="742"/>
    </location>
</feature>
<feature type="domain" description="Amidase" evidence="3">
    <location>
        <begin position="287"/>
        <end position="642"/>
    </location>
</feature>
<sequence>MLLLLLLLLRYLDVCHPPTTPSLRPVPLATFQRLVRPFAPRPMLDSHLLRRKHAASAGMNRDILAWMRPPQPDGTIYLSLNNSSLIPKARSLLGLSSLYEQQKEPSKEQKDHQSSGRRSRQNKRKSNATSITTTSASTSSPTSPSFPSPLALLDSLPFDPLTTSATTLAQLLAAGSFTSVDLVDVYLAAIERHNRSGRQLRALIGTAPRYHLFALARRLDDERSAGRCRGPLHGVPVVLQDNIVTCAGADDVPTTPTSTTTTTTISAAEAAQPVADPSVNAAAAGHGMDTTLGSYAFVGARPKRAASVTQRLERAGLIVIGKSNLSELCGLKSETMATGWSAVGGQTLSPFVARRFDRDNDAWVWEQSPAAPAEGSAAGSAVAVAAGFSPLAVATDAIGGLVDVASRNGLYSLKMTAGSVPLDGVWCTSRSFDGVGGLAKSASDLVALTDAVVEPSMIGDDYYPRGFQKFSVQKSWSGLRVGFVDPRVWKPRGELAKANPEAQKFMIAMYEAAVQRVREQGAIVSYPVQAPSPQIFQDSERDSFEAVTHHEFKELSADYLANLETSRVHSLPDIVDFNTKHADVELSSSCPDQADLITASSDTPDDSAQAREALDRLRRLGGSEGIDLVLECHRLDVLVAPADSALCELAAAAGYPIATTPLSMLRPQARPFGLAVTTRAHHEHLLLHFASAWEALCPPVTPPPLDAVPLHAAASSNPTSSPSPSRSPSSAGSSSVNPPSSSHGQAQSAPDAPIIRVILKEWDTRDFGHSSDALAAWLNARWRKSGYRVDEDVVWRILQASGREAWRGLGDRSQGAFVR</sequence>
<accession>A0ABR1L704</accession>
<protein>
    <submittedName>
        <fullName evidence="4">Amidase signature domain-containing protein</fullName>
    </submittedName>
</protein>
<keyword evidence="2" id="KW-0732">Signal</keyword>
<feature type="compositionally biased region" description="Basic residues" evidence="1">
    <location>
        <begin position="115"/>
        <end position="126"/>
    </location>
</feature>
<evidence type="ECO:0000259" key="3">
    <source>
        <dbReference type="Pfam" id="PF01425"/>
    </source>
</evidence>
<name>A0ABR1L704_9PEZI</name>
<feature type="chain" id="PRO_5045402941" evidence="2">
    <location>
        <begin position="18"/>
        <end position="819"/>
    </location>
</feature>
<dbReference type="Gene3D" id="3.90.1300.10">
    <property type="entry name" value="Amidase signature (AS) domain"/>
    <property type="match status" value="1"/>
</dbReference>
<feature type="region of interest" description="Disordered" evidence="1">
    <location>
        <begin position="100"/>
        <end position="146"/>
    </location>
</feature>
<organism evidence="4 5">
    <name type="scientific">Phyllosticta citribraziliensis</name>
    <dbReference type="NCBI Taxonomy" id="989973"/>
    <lineage>
        <taxon>Eukaryota</taxon>
        <taxon>Fungi</taxon>
        <taxon>Dikarya</taxon>
        <taxon>Ascomycota</taxon>
        <taxon>Pezizomycotina</taxon>
        <taxon>Dothideomycetes</taxon>
        <taxon>Dothideomycetes incertae sedis</taxon>
        <taxon>Botryosphaeriales</taxon>
        <taxon>Phyllostictaceae</taxon>
        <taxon>Phyllosticta</taxon>
    </lineage>
</organism>
<reference evidence="4 5" key="1">
    <citation type="submission" date="2024-04" db="EMBL/GenBank/DDBJ databases">
        <title>Phyllosticta paracitricarpa is synonymous to the EU quarantine fungus P. citricarpa based on phylogenomic analyses.</title>
        <authorList>
            <consortium name="Lawrence Berkeley National Laboratory"/>
            <person name="Van ingen-buijs V.A."/>
            <person name="Van westerhoven A.C."/>
            <person name="Haridas S."/>
            <person name="Skiadas P."/>
            <person name="Martin F."/>
            <person name="Groenewald J.Z."/>
            <person name="Crous P.W."/>
            <person name="Seidl M.F."/>
        </authorList>
    </citation>
    <scope>NUCLEOTIDE SEQUENCE [LARGE SCALE GENOMIC DNA]</scope>
    <source>
        <strain evidence="4 5">CPC 17464</strain>
    </source>
</reference>
<dbReference type="SUPFAM" id="SSF75304">
    <property type="entry name" value="Amidase signature (AS) enzymes"/>
    <property type="match status" value="2"/>
</dbReference>
<dbReference type="PANTHER" id="PTHR42678">
    <property type="entry name" value="AMIDASE"/>
    <property type="match status" value="1"/>
</dbReference>
<feature type="compositionally biased region" description="Basic and acidic residues" evidence="1">
    <location>
        <begin position="101"/>
        <end position="114"/>
    </location>
</feature>
<gene>
    <name evidence="4" type="ORF">J3D65DRAFT_687922</name>
</gene>
<dbReference type="PANTHER" id="PTHR42678:SF34">
    <property type="entry name" value="OS04G0183300 PROTEIN"/>
    <property type="match status" value="1"/>
</dbReference>
<dbReference type="Pfam" id="PF01425">
    <property type="entry name" value="Amidase"/>
    <property type="match status" value="1"/>
</dbReference>
<evidence type="ECO:0000313" key="4">
    <source>
        <dbReference type="EMBL" id="KAK7530221.1"/>
    </source>
</evidence>
<proteinExistence type="predicted"/>
<dbReference type="RefSeq" id="XP_066650460.1">
    <property type="nucleotide sequence ID" value="XM_066803855.1"/>
</dbReference>
<evidence type="ECO:0000313" key="5">
    <source>
        <dbReference type="Proteomes" id="UP001360953"/>
    </source>
</evidence>
<dbReference type="InterPro" id="IPR036928">
    <property type="entry name" value="AS_sf"/>
</dbReference>
<dbReference type="InterPro" id="IPR023631">
    <property type="entry name" value="Amidase_dom"/>
</dbReference>
<keyword evidence="5" id="KW-1185">Reference proteome</keyword>
<feature type="region of interest" description="Disordered" evidence="1">
    <location>
        <begin position="708"/>
        <end position="750"/>
    </location>
</feature>
<dbReference type="GeneID" id="92036761"/>
<feature type="compositionally biased region" description="Low complexity" evidence="1">
    <location>
        <begin position="129"/>
        <end position="146"/>
    </location>
</feature>
<dbReference type="Proteomes" id="UP001360953">
    <property type="component" value="Unassembled WGS sequence"/>
</dbReference>
<evidence type="ECO:0000256" key="1">
    <source>
        <dbReference type="SAM" id="MobiDB-lite"/>
    </source>
</evidence>
<comment type="caution">
    <text evidence="4">The sequence shown here is derived from an EMBL/GenBank/DDBJ whole genome shotgun (WGS) entry which is preliminary data.</text>
</comment>
<feature type="signal peptide" evidence="2">
    <location>
        <begin position="1"/>
        <end position="17"/>
    </location>
</feature>
<dbReference type="EMBL" id="JBBPEH010000014">
    <property type="protein sequence ID" value="KAK7530221.1"/>
    <property type="molecule type" value="Genomic_DNA"/>
</dbReference>